<evidence type="ECO:0000259" key="2">
    <source>
        <dbReference type="Pfam" id="PF00144"/>
    </source>
</evidence>
<feature type="domain" description="Beta-lactamase-related" evidence="2">
    <location>
        <begin position="38"/>
        <end position="296"/>
    </location>
</feature>
<dbReference type="AlphaFoldDB" id="K8Z8M3"/>
<proteinExistence type="predicted"/>
<comment type="caution">
    <text evidence="3">The sequence shown here is derived from an EMBL/GenBank/DDBJ whole genome shotgun (WGS) entry which is preliminary data.</text>
</comment>
<name>K8Z8M3_9ENTE</name>
<evidence type="ECO:0000256" key="1">
    <source>
        <dbReference type="ARBA" id="ARBA00022801"/>
    </source>
</evidence>
<protein>
    <submittedName>
        <fullName evidence="3">Class C neta-lactamase</fullName>
    </submittedName>
</protein>
<organism evidence="3 4">
    <name type="scientific">Catellicoccus marimammalium M35/04/3</name>
    <dbReference type="NCBI Taxonomy" id="1234409"/>
    <lineage>
        <taxon>Bacteria</taxon>
        <taxon>Bacillati</taxon>
        <taxon>Bacillota</taxon>
        <taxon>Bacilli</taxon>
        <taxon>Lactobacillales</taxon>
        <taxon>Enterococcaceae</taxon>
        <taxon>Catellicoccus</taxon>
    </lineage>
</organism>
<keyword evidence="4" id="KW-1185">Reference proteome</keyword>
<evidence type="ECO:0000313" key="3">
    <source>
        <dbReference type="EMBL" id="EKU27399.1"/>
    </source>
</evidence>
<dbReference type="Proteomes" id="UP000016057">
    <property type="component" value="Unassembled WGS sequence"/>
</dbReference>
<dbReference type="PANTHER" id="PTHR43283:SF11">
    <property type="entry name" value="BETA-LACTAMASE-RELATED DOMAIN-CONTAINING PROTEIN"/>
    <property type="match status" value="1"/>
</dbReference>
<keyword evidence="1" id="KW-0378">Hydrolase</keyword>
<dbReference type="EMBL" id="AMYT01000017">
    <property type="protein sequence ID" value="EKU27399.1"/>
    <property type="molecule type" value="Genomic_DNA"/>
</dbReference>
<accession>K8Z8M3</accession>
<dbReference type="InterPro" id="IPR001466">
    <property type="entry name" value="Beta-lactam-related"/>
</dbReference>
<sequence length="316" mass="36762">MCQKEVISYAQVAYFSHQQWKKEWVNSEGIYPITSPCNLQFDIASLTKVLGTTPIILQLLKEKRIALTDKVSTYLPIKNQDLEIIHLLTHTSNFVGYIPNRNQLPADQLEKALYEEMNPGNLLGKEVQYSDINFIYLGMIIEQIYYKPVQQVIKEEILNKKSLQNTTFHPMAQQCIPTDWREKGIRRRGEVHDPKARILQERCGSAGLFSTLDDLCVLIEEYLSLPINSFVQTYLQQVWTKEAKGRTRSLGWVVEEEAETLTLSHTGYTGMYLCWNQEKQKAFIFLSQRFDHGDDNATYLTYRDSLIQKYIMEENL</sequence>
<dbReference type="PANTHER" id="PTHR43283">
    <property type="entry name" value="BETA-LACTAMASE-RELATED"/>
    <property type="match status" value="1"/>
</dbReference>
<reference evidence="3 4" key="1">
    <citation type="journal article" date="2013" name="Genome Announc.">
        <title>Draft Genome Sequence of Catellicoccus marimammalium, a Novel Species Commonly Found in Gull Feces.</title>
        <authorList>
            <person name="Weigand M.R."/>
            <person name="Ryu H."/>
            <person name="Bozcek L."/>
            <person name="Konstantinidis K.T."/>
            <person name="Santo Domingo J.W."/>
        </authorList>
    </citation>
    <scope>NUCLEOTIDE SEQUENCE [LARGE SCALE GENOMIC DNA]</scope>
    <source>
        <strain evidence="3 4">M35/04/3</strain>
    </source>
</reference>
<dbReference type="Pfam" id="PF00144">
    <property type="entry name" value="Beta-lactamase"/>
    <property type="match status" value="1"/>
</dbReference>
<dbReference type="PATRIC" id="fig|1234409.3.peg.681"/>
<gene>
    <name evidence="3" type="ORF">C683_0730</name>
</gene>
<dbReference type="GO" id="GO:0016787">
    <property type="term" value="F:hydrolase activity"/>
    <property type="evidence" value="ECO:0007669"/>
    <property type="project" value="UniProtKB-KW"/>
</dbReference>
<dbReference type="eggNOG" id="COG1680">
    <property type="taxonomic scope" value="Bacteria"/>
</dbReference>
<dbReference type="Gene3D" id="3.40.710.10">
    <property type="entry name" value="DD-peptidase/beta-lactamase superfamily"/>
    <property type="match status" value="1"/>
</dbReference>
<dbReference type="InterPro" id="IPR050789">
    <property type="entry name" value="Diverse_Enzym_Activities"/>
</dbReference>
<dbReference type="SUPFAM" id="SSF56601">
    <property type="entry name" value="beta-lactamase/transpeptidase-like"/>
    <property type="match status" value="1"/>
</dbReference>
<dbReference type="STRING" id="1234409.C683_0730"/>
<evidence type="ECO:0000313" key="4">
    <source>
        <dbReference type="Proteomes" id="UP000016057"/>
    </source>
</evidence>
<dbReference type="InterPro" id="IPR012338">
    <property type="entry name" value="Beta-lactam/transpept-like"/>
</dbReference>